<sequence length="346" mass="38445">MHQYFHLDGSQSADPDDQVWGGHESCYCTVTSSLEDGKIRQYYMRINLWSHLCISRRQDWSWEMKNYLRSYSSILDADKPRGPLPGQVNILHHLLCGLRDISSRSFWDVLRMKNSRLWQSGKPGWAMEAGPTPTKPRKVMVVADPTRESSAAVQYTLSHGVVDRDELILLQVVNAGSWKSTLSTLFRRSSLNATLTGGGGDRGGAGLFQGSNGRGIGNRSIGGGGGGMETDYLEEMKRACENAQPKVRVRVERVEMDQNGCKASVILSQCTLHGVDVLVIGQRRNFSQAILGYRRPGSSSRGTRSSDTAEYLIENCKCTCVAVQRKGQNAGYLLNTKTCRNFWLLA</sequence>
<organism evidence="1 2">
    <name type="scientific">Melastoma candidum</name>
    <dbReference type="NCBI Taxonomy" id="119954"/>
    <lineage>
        <taxon>Eukaryota</taxon>
        <taxon>Viridiplantae</taxon>
        <taxon>Streptophyta</taxon>
        <taxon>Embryophyta</taxon>
        <taxon>Tracheophyta</taxon>
        <taxon>Spermatophyta</taxon>
        <taxon>Magnoliopsida</taxon>
        <taxon>eudicotyledons</taxon>
        <taxon>Gunneridae</taxon>
        <taxon>Pentapetalae</taxon>
        <taxon>rosids</taxon>
        <taxon>malvids</taxon>
        <taxon>Myrtales</taxon>
        <taxon>Melastomataceae</taxon>
        <taxon>Melastomatoideae</taxon>
        <taxon>Melastomateae</taxon>
        <taxon>Melastoma</taxon>
    </lineage>
</organism>
<name>A0ACB9L3U9_9MYRT</name>
<dbReference type="EMBL" id="CM042891">
    <property type="protein sequence ID" value="KAI4303951.1"/>
    <property type="molecule type" value="Genomic_DNA"/>
</dbReference>
<evidence type="ECO:0000313" key="1">
    <source>
        <dbReference type="EMBL" id="KAI4303951.1"/>
    </source>
</evidence>
<evidence type="ECO:0000313" key="2">
    <source>
        <dbReference type="Proteomes" id="UP001057402"/>
    </source>
</evidence>
<proteinExistence type="predicted"/>
<keyword evidence="2" id="KW-1185">Reference proteome</keyword>
<dbReference type="Proteomes" id="UP001057402">
    <property type="component" value="Chromosome 12"/>
</dbReference>
<protein>
    <submittedName>
        <fullName evidence="1">Uncharacterized protein</fullName>
    </submittedName>
</protein>
<accession>A0ACB9L3U9</accession>
<comment type="caution">
    <text evidence="1">The sequence shown here is derived from an EMBL/GenBank/DDBJ whole genome shotgun (WGS) entry which is preliminary data.</text>
</comment>
<gene>
    <name evidence="1" type="ORF">MLD38_039527</name>
</gene>
<reference evidence="2" key="1">
    <citation type="journal article" date="2023" name="Front. Plant Sci.">
        <title>Chromosomal-level genome assembly of Melastoma candidum provides insights into trichome evolution.</title>
        <authorList>
            <person name="Zhong Y."/>
            <person name="Wu W."/>
            <person name="Sun C."/>
            <person name="Zou P."/>
            <person name="Liu Y."/>
            <person name="Dai S."/>
            <person name="Zhou R."/>
        </authorList>
    </citation>
    <scope>NUCLEOTIDE SEQUENCE [LARGE SCALE GENOMIC DNA]</scope>
</reference>